<accession>A0A9N7VTI6</accession>
<reference evidence="1" key="1">
    <citation type="submission" date="2020-03" db="EMBL/GenBank/DDBJ databases">
        <authorList>
            <person name="Weist P."/>
        </authorList>
    </citation>
    <scope>NUCLEOTIDE SEQUENCE</scope>
</reference>
<evidence type="ECO:0000313" key="2">
    <source>
        <dbReference type="Proteomes" id="UP001153269"/>
    </source>
</evidence>
<name>A0A9N7VTI6_PLEPL</name>
<sequence length="127" mass="14074">MLWAGLISTKSYTLGLKGTLVISITSRLTWRADGAAHCRHSFLFSVESRLFVAHHERTVDVSGTWRSWVAPGPSPALLCRLRRGTGAGTGRQDPWCPGADVFGRSDRSQMTRMRDLPLGFSSWLNTL</sequence>
<protein>
    <submittedName>
        <fullName evidence="1">Uncharacterized protein</fullName>
    </submittedName>
</protein>
<proteinExistence type="predicted"/>
<dbReference type="EMBL" id="CADEAL010004304">
    <property type="protein sequence ID" value="CAB1456604.1"/>
    <property type="molecule type" value="Genomic_DNA"/>
</dbReference>
<organism evidence="1 2">
    <name type="scientific">Pleuronectes platessa</name>
    <name type="common">European plaice</name>
    <dbReference type="NCBI Taxonomy" id="8262"/>
    <lineage>
        <taxon>Eukaryota</taxon>
        <taxon>Metazoa</taxon>
        <taxon>Chordata</taxon>
        <taxon>Craniata</taxon>
        <taxon>Vertebrata</taxon>
        <taxon>Euteleostomi</taxon>
        <taxon>Actinopterygii</taxon>
        <taxon>Neopterygii</taxon>
        <taxon>Teleostei</taxon>
        <taxon>Neoteleostei</taxon>
        <taxon>Acanthomorphata</taxon>
        <taxon>Carangaria</taxon>
        <taxon>Pleuronectiformes</taxon>
        <taxon>Pleuronectoidei</taxon>
        <taxon>Pleuronectidae</taxon>
        <taxon>Pleuronectes</taxon>
    </lineage>
</organism>
<dbReference type="AlphaFoldDB" id="A0A9N7VTI6"/>
<evidence type="ECO:0000313" key="1">
    <source>
        <dbReference type="EMBL" id="CAB1456604.1"/>
    </source>
</evidence>
<gene>
    <name evidence="1" type="ORF">PLEPLA_LOCUS44389</name>
</gene>
<dbReference type="Proteomes" id="UP001153269">
    <property type="component" value="Unassembled WGS sequence"/>
</dbReference>
<comment type="caution">
    <text evidence="1">The sequence shown here is derived from an EMBL/GenBank/DDBJ whole genome shotgun (WGS) entry which is preliminary data.</text>
</comment>
<keyword evidence="2" id="KW-1185">Reference proteome</keyword>